<dbReference type="PROSITE" id="PS51257">
    <property type="entry name" value="PROKAR_LIPOPROTEIN"/>
    <property type="match status" value="1"/>
</dbReference>
<gene>
    <name evidence="1" type="ORF">HMPREF0554_1415</name>
</gene>
<dbReference type="Proteomes" id="UP000004226">
    <property type="component" value="Unassembled WGS sequence"/>
</dbReference>
<name>D0GNE5_9FUSO</name>
<sequence>MDMKNNLLKIKNYVFLFTFAFLISCSSVGKRTVPESEVLSKDAVVQIGIQGVEKKFGETVNSENVGVYKRGYNNWKIILYGKNNFYLVFVTEDGKIVSVEQGSY</sequence>
<evidence type="ECO:0000313" key="1">
    <source>
        <dbReference type="EMBL" id="EEY34389.1"/>
    </source>
</evidence>
<keyword evidence="2" id="KW-1185">Reference proteome</keyword>
<evidence type="ECO:0008006" key="3">
    <source>
        <dbReference type="Google" id="ProtNLM"/>
    </source>
</evidence>
<comment type="caution">
    <text evidence="1">The sequence shown here is derived from an EMBL/GenBank/DDBJ whole genome shotgun (WGS) entry which is preliminary data.</text>
</comment>
<proteinExistence type="predicted"/>
<evidence type="ECO:0000313" key="2">
    <source>
        <dbReference type="Proteomes" id="UP000004226"/>
    </source>
</evidence>
<protein>
    <recommendedName>
        <fullName evidence="3">Lipoprotein</fullName>
    </recommendedName>
</protein>
<dbReference type="RefSeq" id="WP_006808000.1">
    <property type="nucleotide sequence ID" value="NZ_ADAD01000161.1"/>
</dbReference>
<dbReference type="EMBL" id="ADAD01000161">
    <property type="protein sequence ID" value="EEY34389.1"/>
    <property type="molecule type" value="Genomic_DNA"/>
</dbReference>
<dbReference type="eggNOG" id="ENOG502ZVNM">
    <property type="taxonomic scope" value="Bacteria"/>
</dbReference>
<reference evidence="1 2" key="1">
    <citation type="submission" date="2009-10" db="EMBL/GenBank/DDBJ databases">
        <authorList>
            <person name="Harkins D.M."/>
            <person name="Madupu R."/>
            <person name="Durkin A.S."/>
            <person name="Torralba M."/>
            <person name="Methe B."/>
            <person name="Sutton G.G."/>
            <person name="Strausberg R.L."/>
            <person name="Nelson K.E."/>
        </authorList>
    </citation>
    <scope>NUCLEOTIDE SEQUENCE [LARGE SCALE GENOMIC DNA]</scope>
    <source>
        <strain evidence="1 2">F0264</strain>
    </source>
</reference>
<accession>D0GNE5</accession>
<dbReference type="AlphaFoldDB" id="D0GNE5"/>
<organism evidence="1 2">
    <name type="scientific">Pseudoleptotrichia goodfellowii F0264</name>
    <dbReference type="NCBI Taxonomy" id="596323"/>
    <lineage>
        <taxon>Bacteria</taxon>
        <taxon>Fusobacteriati</taxon>
        <taxon>Fusobacteriota</taxon>
        <taxon>Fusobacteriia</taxon>
        <taxon>Fusobacteriales</taxon>
        <taxon>Leptotrichiaceae</taxon>
        <taxon>Pseudoleptotrichia</taxon>
    </lineage>
</organism>